<feature type="region of interest" description="Disordered" evidence="1">
    <location>
        <begin position="1"/>
        <end position="21"/>
    </location>
</feature>
<dbReference type="RefSeq" id="WP_407329127.1">
    <property type="nucleotide sequence ID" value="NZ_CP136865.1"/>
</dbReference>
<proteinExistence type="predicted"/>
<evidence type="ECO:0008006" key="4">
    <source>
        <dbReference type="Google" id="ProtNLM"/>
    </source>
</evidence>
<gene>
    <name evidence="2" type="ORF">R0137_05305</name>
</gene>
<protein>
    <recommendedName>
        <fullName evidence="4">Antitoxin VapB</fullName>
    </recommendedName>
</protein>
<keyword evidence="3" id="KW-1185">Reference proteome</keyword>
<organism evidence="2 3">
    <name type="scientific">Congregibacter brevis</name>
    <dbReference type="NCBI Taxonomy" id="3081201"/>
    <lineage>
        <taxon>Bacteria</taxon>
        <taxon>Pseudomonadati</taxon>
        <taxon>Pseudomonadota</taxon>
        <taxon>Gammaproteobacteria</taxon>
        <taxon>Cellvibrionales</taxon>
        <taxon>Halieaceae</taxon>
        <taxon>Congregibacter</taxon>
    </lineage>
</organism>
<sequence>MKTRSQKIIDGVLGDNSRPTDNSLRAKALRRAMAGQTPRTLTPWEWEEWYAANGEKVDFSNTDKK</sequence>
<name>A0ABZ0IEP0_9GAMM</name>
<dbReference type="EMBL" id="CP136865">
    <property type="protein sequence ID" value="WOJ97993.1"/>
    <property type="molecule type" value="Genomic_DNA"/>
</dbReference>
<accession>A0ABZ0IEP0</accession>
<evidence type="ECO:0000313" key="2">
    <source>
        <dbReference type="EMBL" id="WOJ97993.1"/>
    </source>
</evidence>
<evidence type="ECO:0000256" key="1">
    <source>
        <dbReference type="SAM" id="MobiDB-lite"/>
    </source>
</evidence>
<evidence type="ECO:0000313" key="3">
    <source>
        <dbReference type="Proteomes" id="UP001626549"/>
    </source>
</evidence>
<dbReference type="Proteomes" id="UP001626549">
    <property type="component" value="Chromosome"/>
</dbReference>
<reference evidence="2 3" key="1">
    <citation type="submission" date="2023-10" db="EMBL/GenBank/DDBJ databases">
        <title>Two novel species belonging to the OM43/NOR5 clade.</title>
        <authorList>
            <person name="Park M."/>
        </authorList>
    </citation>
    <scope>NUCLEOTIDE SEQUENCE [LARGE SCALE GENOMIC DNA]</scope>
    <source>
        <strain evidence="2 3">IMCC45268</strain>
    </source>
</reference>